<dbReference type="Pfam" id="PF20720">
    <property type="entry name" value="nSTAND3"/>
    <property type="match status" value="1"/>
</dbReference>
<comment type="caution">
    <text evidence="4">The sequence shown here is derived from an EMBL/GenBank/DDBJ whole genome shotgun (WGS) entry which is preliminary data.</text>
</comment>
<sequence length="761" mass="86721">MSDYDFHELSSHDFELLVRDLLQAEWGTRIESFKTGKDRGIDLRFAQGEKQIIIQAKRFIKTGFAGLLRELAVEATKVRALRPGRYVLATSLPLSAHNKDAIVQTIGAQFLSPSDIFSQSDINNLLERHPHILQATVKLWLGSKAVLDRVLNNEQHVRNRLQIEKISGNVKRYVHSSSYAKGIEVLNKERVLIISGPPGVGKTTLSDMLAYAHMNAGWEGNFIRRDIAEGEKIFERERPQIFCFDDFLGATFSGDRGGFFLKNEDRAIADFIALVRSSPNSRLILTTREHIWRQGIGVSEKLRNAGLEVHRIVMLLNEYSVRERASILYNHIYFGDLPEQYRHVLLSDEFYLEVVKHDKFNPRLIEWLSSYQRVRNVAVQEYKPFVRRLFHDPAEIWRHAYEQELTDAGRSILLALFSLGGKTHGALLHKAFEKLHEHRSRKYGLRRGPGDFREGMAAVKNSFIRPVGQNDFEVLNPSVLDLMNSVAREAPENVVDGMIAAVDLSQVERLWQLARTSRAILSAFVGKSADLASATKERLSDTKRIVQYTGGEYATELTPEYRLAAIIDLTDKLQTPEFFELTEFAAAEMEESWHTGRVRLNDAITALRALEGASWEQLQRMSGLRYRMAEAIISSASRGCRVDELREAISAIDLDDADFPHAKDALVSAFNIVTTQFHSDLAECRTLDEHKGLVEDYEWFAETLDVDVSAQLAAIEEQIDELENAEEARADAMMDDYRERAYDARESDSELRNLFDTLRRE</sequence>
<dbReference type="InterPro" id="IPR049050">
    <property type="entry name" value="nSTAND3"/>
</dbReference>
<dbReference type="InterPro" id="IPR027417">
    <property type="entry name" value="P-loop_NTPase"/>
</dbReference>
<proteinExistence type="predicted"/>
<evidence type="ECO:0000313" key="4">
    <source>
        <dbReference type="EMBL" id="MET3616164.1"/>
    </source>
</evidence>
<gene>
    <name evidence="4" type="ORF">ABID16_004513</name>
</gene>
<feature type="domain" description="Restriction endonuclease type IV Mrr" evidence="2">
    <location>
        <begin position="7"/>
        <end position="59"/>
    </location>
</feature>
<feature type="domain" description="Novel STAND NTPase 3" evidence="3">
    <location>
        <begin position="173"/>
        <end position="334"/>
    </location>
</feature>
<evidence type="ECO:0000313" key="5">
    <source>
        <dbReference type="Proteomes" id="UP001549047"/>
    </source>
</evidence>
<evidence type="ECO:0000259" key="3">
    <source>
        <dbReference type="Pfam" id="PF20720"/>
    </source>
</evidence>
<accession>A0ABV2J8P7</accession>
<evidence type="ECO:0000256" key="1">
    <source>
        <dbReference type="SAM" id="Coils"/>
    </source>
</evidence>
<name>A0ABV2J8P7_9HYPH</name>
<dbReference type="Pfam" id="PF04471">
    <property type="entry name" value="Mrr_cat"/>
    <property type="match status" value="1"/>
</dbReference>
<dbReference type="InterPro" id="IPR007560">
    <property type="entry name" value="Restrct_endonuc_IV_Mrr"/>
</dbReference>
<protein>
    <submittedName>
        <fullName evidence="4">DNA polymerase III delta prime subunit</fullName>
    </submittedName>
</protein>
<organism evidence="4 5">
    <name type="scientific">Rhizobium aquaticum</name>
    <dbReference type="NCBI Taxonomy" id="1549636"/>
    <lineage>
        <taxon>Bacteria</taxon>
        <taxon>Pseudomonadati</taxon>
        <taxon>Pseudomonadota</taxon>
        <taxon>Alphaproteobacteria</taxon>
        <taxon>Hyphomicrobiales</taxon>
        <taxon>Rhizobiaceae</taxon>
        <taxon>Rhizobium/Agrobacterium group</taxon>
        <taxon>Rhizobium</taxon>
    </lineage>
</organism>
<evidence type="ECO:0000259" key="2">
    <source>
        <dbReference type="Pfam" id="PF04471"/>
    </source>
</evidence>
<keyword evidence="1" id="KW-0175">Coiled coil</keyword>
<feature type="coiled-coil region" evidence="1">
    <location>
        <begin position="705"/>
        <end position="735"/>
    </location>
</feature>
<dbReference type="RefSeq" id="WP_354558621.1">
    <property type="nucleotide sequence ID" value="NZ_JBEPMB010000013.1"/>
</dbReference>
<dbReference type="SUPFAM" id="SSF52540">
    <property type="entry name" value="P-loop containing nucleoside triphosphate hydrolases"/>
    <property type="match status" value="1"/>
</dbReference>
<reference evidence="4 5" key="1">
    <citation type="submission" date="2024-06" db="EMBL/GenBank/DDBJ databases">
        <title>Genomic Encyclopedia of Type Strains, Phase IV (KMG-IV): sequencing the most valuable type-strain genomes for metagenomic binning, comparative biology and taxonomic classification.</title>
        <authorList>
            <person name="Goeker M."/>
        </authorList>
    </citation>
    <scope>NUCLEOTIDE SEQUENCE [LARGE SCALE GENOMIC DNA]</scope>
    <source>
        <strain evidence="4 5">DSM 29780</strain>
    </source>
</reference>
<dbReference type="Proteomes" id="UP001549047">
    <property type="component" value="Unassembled WGS sequence"/>
</dbReference>
<keyword evidence="5" id="KW-1185">Reference proteome</keyword>
<dbReference type="EMBL" id="JBEPMB010000013">
    <property type="protein sequence ID" value="MET3616164.1"/>
    <property type="molecule type" value="Genomic_DNA"/>
</dbReference>